<dbReference type="AlphaFoldDB" id="A0A0N4ZTU3"/>
<dbReference type="Proteomes" id="UP000038045">
    <property type="component" value="Unplaced"/>
</dbReference>
<evidence type="ECO:0000313" key="1">
    <source>
        <dbReference type="Proteomes" id="UP000038045"/>
    </source>
</evidence>
<name>A0A0N4ZTU3_PARTI</name>
<proteinExistence type="predicted"/>
<sequence>DDVAFADRAVLNRVEGVFLAVEDGGGAFKAVDLVAGQLDDGAFRGDIAIDDGVGAARHDRRLEAGHDLLAGLLLGVAGFGEQAAARDGRDVGDLARLGQTLGDQARPARRIQVRGQETAAGLQIADDRRLDAGLVAVLDAEVDARFGRNGGQVHDGVGRSTRGRDGDGRVLQAGAGDVFAGGVSGEDALDDQAAAALAFRALGRVDGGHVIGAHGADPHHRQGHGHGVGRELAAASPCAGADRALDRFQPRIVQRTGGVGADGLKHFLDRDFLRADDAGQDGAAVIDQTGDIHAGQGHGRGGNRLVAADDADNAVQLMPLDGQFDGIGDDFAADQRSLHPRRAHGDAVGDDDGVEIDRIAACGDDPGPHVFGQTVQVHVARRDSRPGVDDADHRLVEIGVLHPRRAQIGARRSPVRALGDGRRAAVGLFRAVGRRRHCDFGTSCLSVLSWAQEKPRVRSRSGVNGRNWLGSGQVAGIHTAWLSGMRITERRSTSSDSTRRSAAACAGLRIAAVAARWDKDRPFELALLCLAECCGATADARFMEERTLQRRRYG</sequence>
<organism evidence="1 2">
    <name type="scientific">Parastrongyloides trichosuri</name>
    <name type="common">Possum-specific nematode worm</name>
    <dbReference type="NCBI Taxonomy" id="131310"/>
    <lineage>
        <taxon>Eukaryota</taxon>
        <taxon>Metazoa</taxon>
        <taxon>Ecdysozoa</taxon>
        <taxon>Nematoda</taxon>
        <taxon>Chromadorea</taxon>
        <taxon>Rhabditida</taxon>
        <taxon>Tylenchina</taxon>
        <taxon>Panagrolaimomorpha</taxon>
        <taxon>Strongyloidoidea</taxon>
        <taxon>Strongyloididae</taxon>
        <taxon>Parastrongyloides</taxon>
    </lineage>
</organism>
<evidence type="ECO:0000313" key="2">
    <source>
        <dbReference type="WBParaSite" id="PTRK_0001192900.1"/>
    </source>
</evidence>
<dbReference type="WBParaSite" id="PTRK_0001192900.1">
    <property type="protein sequence ID" value="PTRK_0001192900.1"/>
    <property type="gene ID" value="PTRK_0001192900"/>
</dbReference>
<protein>
    <submittedName>
        <fullName evidence="2">NAD-specific glutamate dehydrogenase</fullName>
    </submittedName>
</protein>
<reference evidence="2" key="1">
    <citation type="submission" date="2017-02" db="UniProtKB">
        <authorList>
            <consortium name="WormBaseParasite"/>
        </authorList>
    </citation>
    <scope>IDENTIFICATION</scope>
</reference>
<accession>A0A0N4ZTU3</accession>
<keyword evidence="1" id="KW-1185">Reference proteome</keyword>